<evidence type="ECO:0000313" key="2">
    <source>
        <dbReference type="Proteomes" id="UP000293520"/>
    </source>
</evidence>
<dbReference type="RefSeq" id="WP_130990013.1">
    <property type="nucleotide sequence ID" value="NZ_SISK01000002.1"/>
</dbReference>
<reference evidence="1 2" key="1">
    <citation type="submission" date="2019-02" db="EMBL/GenBank/DDBJ databases">
        <title>Paracoccus subflavus sp. nov., isolated from marine sediment of the Pacific Ocean.</title>
        <authorList>
            <person name="Zhang G."/>
        </authorList>
    </citation>
    <scope>NUCLEOTIDE SEQUENCE [LARGE SCALE GENOMIC DNA]</scope>
    <source>
        <strain evidence="1 2">GY0581</strain>
    </source>
</reference>
<name>A0A4Q9G3K6_9RHOB</name>
<accession>A0A4Q9G3K6</accession>
<evidence type="ECO:0000313" key="1">
    <source>
        <dbReference type="EMBL" id="TBN42585.1"/>
    </source>
</evidence>
<dbReference type="EMBL" id="SISK01000002">
    <property type="protein sequence ID" value="TBN42585.1"/>
    <property type="molecule type" value="Genomic_DNA"/>
</dbReference>
<organism evidence="1 2">
    <name type="scientific">Paracoccus subflavus</name>
    <dbReference type="NCBI Taxonomy" id="2528244"/>
    <lineage>
        <taxon>Bacteria</taxon>
        <taxon>Pseudomonadati</taxon>
        <taxon>Pseudomonadota</taxon>
        <taxon>Alphaproteobacteria</taxon>
        <taxon>Rhodobacterales</taxon>
        <taxon>Paracoccaceae</taxon>
        <taxon>Paracoccus</taxon>
    </lineage>
</organism>
<proteinExistence type="predicted"/>
<dbReference type="AlphaFoldDB" id="A0A4Q9G3K6"/>
<gene>
    <name evidence="1" type="ORF">EYE42_03935</name>
</gene>
<comment type="caution">
    <text evidence="1">The sequence shown here is derived from an EMBL/GenBank/DDBJ whole genome shotgun (WGS) entry which is preliminary data.</text>
</comment>
<keyword evidence="2" id="KW-1185">Reference proteome</keyword>
<dbReference type="Proteomes" id="UP000293520">
    <property type="component" value="Unassembled WGS sequence"/>
</dbReference>
<protein>
    <submittedName>
        <fullName evidence="1">Uncharacterized protein</fullName>
    </submittedName>
</protein>
<sequence>MLRQKLADGTHSLGVLAALQIIFSAIAASPGNAQDSVWLACEFVDCVAVDSPPWDCASAALRTKIFSFEPKNISGKSGNGDEYVNNYSEIISIACDERLCSINRLDRFSGFLYETAFGNLQLGKNRGPLTKSDIYSMSKYGQTRYTYKCSAATQKF</sequence>